<protein>
    <submittedName>
        <fullName evidence="8">SigE family RNA polymerase sigma factor</fullName>
    </submittedName>
</protein>
<dbReference type="InterPro" id="IPR007627">
    <property type="entry name" value="RNA_pol_sigma70_r2"/>
</dbReference>
<dbReference type="InterPro" id="IPR013249">
    <property type="entry name" value="RNA_pol_sigma70_r4_t2"/>
</dbReference>
<keyword evidence="3" id="KW-0731">Sigma factor</keyword>
<dbReference type="Pfam" id="PF08281">
    <property type="entry name" value="Sigma70_r4_2"/>
    <property type="match status" value="1"/>
</dbReference>
<keyword evidence="4" id="KW-0238">DNA-binding</keyword>
<dbReference type="Gene3D" id="1.10.1740.10">
    <property type="match status" value="1"/>
</dbReference>
<comment type="caution">
    <text evidence="8">The sequence shown here is derived from an EMBL/GenBank/DDBJ whole genome shotgun (WGS) entry which is preliminary data.</text>
</comment>
<organism evidence="8 9">
    <name type="scientific">Nocardioides bigeumensis</name>
    <dbReference type="NCBI Taxonomy" id="433657"/>
    <lineage>
        <taxon>Bacteria</taxon>
        <taxon>Bacillati</taxon>
        <taxon>Actinomycetota</taxon>
        <taxon>Actinomycetes</taxon>
        <taxon>Propionibacteriales</taxon>
        <taxon>Nocardioidaceae</taxon>
        <taxon>Nocardioides</taxon>
    </lineage>
</organism>
<dbReference type="SUPFAM" id="SSF88946">
    <property type="entry name" value="Sigma2 domain of RNA polymerase sigma factors"/>
    <property type="match status" value="1"/>
</dbReference>
<keyword evidence="5" id="KW-0804">Transcription</keyword>
<dbReference type="InterPro" id="IPR013324">
    <property type="entry name" value="RNA_pol_sigma_r3/r4-like"/>
</dbReference>
<dbReference type="InterPro" id="IPR039425">
    <property type="entry name" value="RNA_pol_sigma-70-like"/>
</dbReference>
<feature type="domain" description="RNA polymerase sigma factor 70 region 4 type 2" evidence="7">
    <location>
        <begin position="101"/>
        <end position="151"/>
    </location>
</feature>
<comment type="similarity">
    <text evidence="1">Belongs to the sigma-70 factor family. ECF subfamily.</text>
</comment>
<dbReference type="InterPro" id="IPR014325">
    <property type="entry name" value="RNA_pol_sigma-E_actinobac"/>
</dbReference>
<dbReference type="Gene3D" id="1.10.10.10">
    <property type="entry name" value="Winged helix-like DNA-binding domain superfamily/Winged helix DNA-binding domain"/>
    <property type="match status" value="1"/>
</dbReference>
<dbReference type="PANTHER" id="PTHR43133">
    <property type="entry name" value="RNA POLYMERASE ECF-TYPE SIGMA FACTO"/>
    <property type="match status" value="1"/>
</dbReference>
<dbReference type="NCBIfam" id="TIGR02983">
    <property type="entry name" value="SigE-fam_strep"/>
    <property type="match status" value="1"/>
</dbReference>
<evidence type="ECO:0000313" key="9">
    <source>
        <dbReference type="Proteomes" id="UP001500575"/>
    </source>
</evidence>
<dbReference type="EMBL" id="BAAAQQ010000002">
    <property type="protein sequence ID" value="GAA2115733.1"/>
    <property type="molecule type" value="Genomic_DNA"/>
</dbReference>
<keyword evidence="2" id="KW-0805">Transcription regulation</keyword>
<dbReference type="PANTHER" id="PTHR43133:SF50">
    <property type="entry name" value="ECF RNA POLYMERASE SIGMA FACTOR SIGM"/>
    <property type="match status" value="1"/>
</dbReference>
<dbReference type="SUPFAM" id="SSF88659">
    <property type="entry name" value="Sigma3 and sigma4 domains of RNA polymerase sigma factors"/>
    <property type="match status" value="1"/>
</dbReference>
<evidence type="ECO:0000256" key="5">
    <source>
        <dbReference type="ARBA" id="ARBA00023163"/>
    </source>
</evidence>
<dbReference type="Pfam" id="PF04542">
    <property type="entry name" value="Sigma70_r2"/>
    <property type="match status" value="1"/>
</dbReference>
<dbReference type="CDD" id="cd06171">
    <property type="entry name" value="Sigma70_r4"/>
    <property type="match status" value="1"/>
</dbReference>
<accession>A0ABP5JIE2</accession>
<evidence type="ECO:0000256" key="3">
    <source>
        <dbReference type="ARBA" id="ARBA00023082"/>
    </source>
</evidence>
<sequence length="165" mass="18243">MEQVGFVEFVAARSRSLMRTAYLLTGDHQRSEDPVQATLTKVYLKWARVSRMDQPAAYARRILVNEATRSRWWRASGELTGRLPETPADDASERLATSSSVWNAVLRLPPRQRAVVVLRYYEDLSEAEIADVLGIAPGTVKSTAHAATQRLAGALADLMTEGSTP</sequence>
<evidence type="ECO:0000256" key="2">
    <source>
        <dbReference type="ARBA" id="ARBA00023015"/>
    </source>
</evidence>
<name>A0ABP5JIE2_9ACTN</name>
<proteinExistence type="inferred from homology"/>
<evidence type="ECO:0000259" key="6">
    <source>
        <dbReference type="Pfam" id="PF04542"/>
    </source>
</evidence>
<dbReference type="NCBIfam" id="TIGR02937">
    <property type="entry name" value="sigma70-ECF"/>
    <property type="match status" value="1"/>
</dbReference>
<dbReference type="RefSeq" id="WP_344302069.1">
    <property type="nucleotide sequence ID" value="NZ_BAAAQQ010000002.1"/>
</dbReference>
<dbReference type="Proteomes" id="UP001500575">
    <property type="component" value="Unassembled WGS sequence"/>
</dbReference>
<dbReference type="InterPro" id="IPR036388">
    <property type="entry name" value="WH-like_DNA-bd_sf"/>
</dbReference>
<dbReference type="InterPro" id="IPR013325">
    <property type="entry name" value="RNA_pol_sigma_r2"/>
</dbReference>
<evidence type="ECO:0000313" key="8">
    <source>
        <dbReference type="EMBL" id="GAA2115733.1"/>
    </source>
</evidence>
<reference evidence="9" key="1">
    <citation type="journal article" date="2019" name="Int. J. Syst. Evol. Microbiol.">
        <title>The Global Catalogue of Microorganisms (GCM) 10K type strain sequencing project: providing services to taxonomists for standard genome sequencing and annotation.</title>
        <authorList>
            <consortium name="The Broad Institute Genomics Platform"/>
            <consortium name="The Broad Institute Genome Sequencing Center for Infectious Disease"/>
            <person name="Wu L."/>
            <person name="Ma J."/>
        </authorList>
    </citation>
    <scope>NUCLEOTIDE SEQUENCE [LARGE SCALE GENOMIC DNA]</scope>
    <source>
        <strain evidence="9">JCM 16021</strain>
    </source>
</reference>
<evidence type="ECO:0000256" key="4">
    <source>
        <dbReference type="ARBA" id="ARBA00023125"/>
    </source>
</evidence>
<feature type="domain" description="RNA polymerase sigma-70 region 2" evidence="6">
    <location>
        <begin position="11"/>
        <end position="69"/>
    </location>
</feature>
<dbReference type="InterPro" id="IPR014284">
    <property type="entry name" value="RNA_pol_sigma-70_dom"/>
</dbReference>
<evidence type="ECO:0000256" key="1">
    <source>
        <dbReference type="ARBA" id="ARBA00010641"/>
    </source>
</evidence>
<gene>
    <name evidence="8" type="ORF">GCM10009843_05400</name>
</gene>
<evidence type="ECO:0000259" key="7">
    <source>
        <dbReference type="Pfam" id="PF08281"/>
    </source>
</evidence>
<keyword evidence="9" id="KW-1185">Reference proteome</keyword>